<evidence type="ECO:0000313" key="2">
    <source>
        <dbReference type="Proteomes" id="UP000005239"/>
    </source>
</evidence>
<dbReference type="SUPFAM" id="SSF57362">
    <property type="entry name" value="BPTI-like"/>
    <property type="match status" value="1"/>
</dbReference>
<reference evidence="1" key="2">
    <citation type="submission" date="2022-06" db="UniProtKB">
        <authorList>
            <consortium name="EnsemblMetazoa"/>
        </authorList>
    </citation>
    <scope>IDENTIFICATION</scope>
    <source>
        <strain evidence="1">PS312</strain>
    </source>
</reference>
<dbReference type="Gene3D" id="4.10.410.10">
    <property type="entry name" value="Pancreatic trypsin inhibitor Kunitz domain"/>
    <property type="match status" value="1"/>
</dbReference>
<dbReference type="Pfam" id="PF00014">
    <property type="entry name" value="Kunitz_BPTI"/>
    <property type="match status" value="1"/>
</dbReference>
<reference evidence="2" key="1">
    <citation type="journal article" date="2008" name="Nat. Genet.">
        <title>The Pristionchus pacificus genome provides a unique perspective on nematode lifestyle and parasitism.</title>
        <authorList>
            <person name="Dieterich C."/>
            <person name="Clifton S.W."/>
            <person name="Schuster L.N."/>
            <person name="Chinwalla A."/>
            <person name="Delehaunty K."/>
            <person name="Dinkelacker I."/>
            <person name="Fulton L."/>
            <person name="Fulton R."/>
            <person name="Godfrey J."/>
            <person name="Minx P."/>
            <person name="Mitreva M."/>
            <person name="Roeseler W."/>
            <person name="Tian H."/>
            <person name="Witte H."/>
            <person name="Yang S.P."/>
            <person name="Wilson R.K."/>
            <person name="Sommer R.J."/>
        </authorList>
    </citation>
    <scope>NUCLEOTIDE SEQUENCE [LARGE SCALE GENOMIC DNA]</scope>
    <source>
        <strain evidence="2">PS312</strain>
    </source>
</reference>
<proteinExistence type="predicted"/>
<dbReference type="EnsemblMetazoa" id="PPA37966.1">
    <property type="protein sequence ID" value="PPA37966.1"/>
    <property type="gene ID" value="WBGene00276335"/>
</dbReference>
<accession>A0A2A6CI87</accession>
<name>A0A2A6CI87_PRIPA</name>
<keyword evidence="2" id="KW-1185">Reference proteome</keyword>
<evidence type="ECO:0000313" key="1">
    <source>
        <dbReference type="EnsemblMetazoa" id="PPA37966.1"/>
    </source>
</evidence>
<organism evidence="1 2">
    <name type="scientific">Pristionchus pacificus</name>
    <name type="common">Parasitic nematode worm</name>
    <dbReference type="NCBI Taxonomy" id="54126"/>
    <lineage>
        <taxon>Eukaryota</taxon>
        <taxon>Metazoa</taxon>
        <taxon>Ecdysozoa</taxon>
        <taxon>Nematoda</taxon>
        <taxon>Chromadorea</taxon>
        <taxon>Rhabditida</taxon>
        <taxon>Rhabditina</taxon>
        <taxon>Diplogasteromorpha</taxon>
        <taxon>Diplogasteroidea</taxon>
        <taxon>Neodiplogasteridae</taxon>
        <taxon>Pristionchus</taxon>
    </lineage>
</organism>
<dbReference type="AlphaFoldDB" id="A0A2A6CI87"/>
<sequence>MQMIFDLCSHSSADFDKRGAELEEHGVKRVGAVGHNPRHDTIDRCNFQVRPYTVGKCPTLQTYYTYNKFSMKCDRHQTCSQVSNRFETQEDCEKECRGMNILILFFAFAFTLSTIPKNGEKLEENVFPNRYCSMMLSITSIFCLGYMPHLGGFYAFATMKLQMCLDANCGRHAGVKGEESEYIECREKEFHRMVSRNRDRMTKEENYRFDFP</sequence>
<dbReference type="InterPro" id="IPR002223">
    <property type="entry name" value="Kunitz_BPTI"/>
</dbReference>
<accession>A0A8R1USW2</accession>
<dbReference type="InterPro" id="IPR036880">
    <property type="entry name" value="Kunitz_BPTI_sf"/>
</dbReference>
<dbReference type="GO" id="GO:0004867">
    <property type="term" value="F:serine-type endopeptidase inhibitor activity"/>
    <property type="evidence" value="ECO:0007669"/>
    <property type="project" value="InterPro"/>
</dbReference>
<protein>
    <submittedName>
        <fullName evidence="1">Uncharacterized protein</fullName>
    </submittedName>
</protein>
<dbReference type="Proteomes" id="UP000005239">
    <property type="component" value="Unassembled WGS sequence"/>
</dbReference>
<gene>
    <name evidence="1" type="primary">WBGene00276335</name>
</gene>